<dbReference type="EC" id="2.4.-.-" evidence="2"/>
<sequence>MTERMKVLVVSYHAPPVLNAESILVWKTIRALSRDFQVQLLTSSVDGSRRLDDDMALPTQVEVIRRNVFHLRNPFLAKVVSRGMGLAVDEAFLFARKTRKTFLDKLSGDVIYSRSHPGASHILAYRIKRQTGKPWIAQFSDPWSANPYHEGHTHFRKRFDRRWERRVIEHADSLVFPTKEILAMYVDAYPHVCVAEKAFVIPHHYTPELYRPRAATTAPTDTDVVTFGYFGDFYGARSPKPLIDAVCEVQRKRPEWTGRIRIRLVGSLAPKYQAEVDRREVRIDQSKASYFDSLIEMSETDVLVLIDAPSKSGVNPFLASKLMDYLGAGRPILGITDSLGTAAEILRVCGHTVVSPYETSRIASAVEKLILERPVVSAPAAYATESVVGELARVLRNRGESSRLNES</sequence>
<dbReference type="Pfam" id="PF13579">
    <property type="entry name" value="Glyco_trans_4_4"/>
    <property type="match status" value="1"/>
</dbReference>
<dbReference type="SUPFAM" id="SSF53756">
    <property type="entry name" value="UDP-Glycosyltransferase/glycogen phosphorylase"/>
    <property type="match status" value="1"/>
</dbReference>
<keyword evidence="2" id="KW-0328">Glycosyltransferase</keyword>
<feature type="domain" description="Glycosyltransferase subfamily 4-like N-terminal" evidence="1">
    <location>
        <begin position="29"/>
        <end position="184"/>
    </location>
</feature>
<dbReference type="InterPro" id="IPR028098">
    <property type="entry name" value="Glyco_trans_4-like_N"/>
</dbReference>
<reference evidence="2" key="1">
    <citation type="submission" date="2022-08" db="EMBL/GenBank/DDBJ databases">
        <title>Alicyclobacillus fastidiosus DSM 17978, complete genome.</title>
        <authorList>
            <person name="Wang Q."/>
            <person name="Cai R."/>
            <person name="Wang Z."/>
        </authorList>
    </citation>
    <scope>NUCLEOTIDE SEQUENCE</scope>
    <source>
        <strain evidence="2">DSM 17978</strain>
    </source>
</reference>
<dbReference type="GO" id="GO:0016757">
    <property type="term" value="F:glycosyltransferase activity"/>
    <property type="evidence" value="ECO:0007669"/>
    <property type="project" value="UniProtKB-KW"/>
</dbReference>
<keyword evidence="3" id="KW-1185">Reference proteome</keyword>
<organism evidence="2 3">
    <name type="scientific">Alicyclobacillus fastidiosus</name>
    <dbReference type="NCBI Taxonomy" id="392011"/>
    <lineage>
        <taxon>Bacteria</taxon>
        <taxon>Bacillati</taxon>
        <taxon>Bacillota</taxon>
        <taxon>Bacilli</taxon>
        <taxon>Bacillales</taxon>
        <taxon>Alicyclobacillaceae</taxon>
        <taxon>Alicyclobacillus</taxon>
    </lineage>
</organism>
<evidence type="ECO:0000313" key="2">
    <source>
        <dbReference type="EMBL" id="WAH40221.1"/>
    </source>
</evidence>
<evidence type="ECO:0000259" key="1">
    <source>
        <dbReference type="Pfam" id="PF13579"/>
    </source>
</evidence>
<dbReference type="EMBL" id="CP104067">
    <property type="protein sequence ID" value="WAH40221.1"/>
    <property type="molecule type" value="Genomic_DNA"/>
</dbReference>
<dbReference type="Proteomes" id="UP001164761">
    <property type="component" value="Chromosome"/>
</dbReference>
<name>A0ABY6ZD98_9BACL</name>
<dbReference type="Gene3D" id="3.40.50.2000">
    <property type="entry name" value="Glycogen Phosphorylase B"/>
    <property type="match status" value="1"/>
</dbReference>
<accession>A0ABY6ZD98</accession>
<evidence type="ECO:0000313" key="3">
    <source>
        <dbReference type="Proteomes" id="UP001164761"/>
    </source>
</evidence>
<proteinExistence type="predicted"/>
<protein>
    <submittedName>
        <fullName evidence="2">Glycosyltransferase</fullName>
        <ecNumber evidence="2">2.4.-.-</ecNumber>
    </submittedName>
</protein>
<dbReference type="RefSeq" id="WP_268004118.1">
    <property type="nucleotide sequence ID" value="NZ_CP104067.1"/>
</dbReference>
<keyword evidence="2" id="KW-0808">Transferase</keyword>
<gene>
    <name evidence="2" type="ORF">NZD89_17795</name>
</gene>